<evidence type="ECO:0000256" key="2">
    <source>
        <dbReference type="ARBA" id="ARBA00022741"/>
    </source>
</evidence>
<dbReference type="InterPro" id="IPR020575">
    <property type="entry name" value="Hsp90_N"/>
</dbReference>
<keyword evidence="6" id="KW-1185">Reference proteome</keyword>
<protein>
    <submittedName>
        <fullName evidence="5">ATP-binding protein</fullName>
    </submittedName>
</protein>
<dbReference type="RefSeq" id="WP_250927807.1">
    <property type="nucleotide sequence ID" value="NZ_JAMQBK010000017.1"/>
</dbReference>
<keyword evidence="4" id="KW-0143">Chaperone</keyword>
<dbReference type="SUPFAM" id="SSF54211">
    <property type="entry name" value="Ribosomal protein S5 domain 2-like"/>
    <property type="match status" value="1"/>
</dbReference>
<evidence type="ECO:0000313" key="5">
    <source>
        <dbReference type="EMBL" id="MCM2370135.1"/>
    </source>
</evidence>
<organism evidence="5 6">
    <name type="scientific">Aporhodopirellula aestuarii</name>
    <dbReference type="NCBI Taxonomy" id="2950107"/>
    <lineage>
        <taxon>Bacteria</taxon>
        <taxon>Pseudomonadati</taxon>
        <taxon>Planctomycetota</taxon>
        <taxon>Planctomycetia</taxon>
        <taxon>Pirellulales</taxon>
        <taxon>Pirellulaceae</taxon>
        <taxon>Aporhodopirellula</taxon>
    </lineage>
</organism>
<evidence type="ECO:0000313" key="6">
    <source>
        <dbReference type="Proteomes" id="UP001202961"/>
    </source>
</evidence>
<keyword evidence="2" id="KW-0547">Nucleotide-binding</keyword>
<accession>A0ABT0U0P4</accession>
<sequence length="615" mass="68986">MGDWTRRIPFKVDISGIIQIMGSALYSRPDAAVRELVQNSHDAVMRRRQTELGYQGRIDIQQFPDEGIIEFRDDGYGLSADDAEQYLGTLGIGLTGLLKGEHPSSALPKGDQQDLIGMFGIGLFSAFMLAERMIVESRRVDCDEAIRWDAEGGTDIELSSWKREHPGTTVRLVLKPHFRRFAEVDESIENVLKEYTDFLTIPIHLNGSAARVNVIHATWFDPTPEPEAIELELASYFDETPLDVIPVQINRPAISGALYVSPQRTPGFADEAVVTATLRRMVISRRLRGLLPDWASFLRGVLELKECSPTASREDLVRDENFAAAALALESHLFDHLEQIAEQEPARLQAILSWHRYTFAGSALTETRLRSLLRRAYQFPTSQGLLTFDQILERSDANPIFELEADQVVWYNSDRRQEGWINSLFADHEAPCVHALRSFEESLLASMVADSGERAELRFASPGSPGFAAEILHLDDMQDASPEWADFFGDTEAIVRVAAFDENQPVMAFLNERHELMKTFEELKKGGVVPAGFQRLIDRHFEQGEQASNEVLLNRNHRLVARAMEQKTNSPLASVLRLLVVNALRTAGASLPSTALTQQQGDLDWIADCLWGQKS</sequence>
<evidence type="ECO:0000256" key="4">
    <source>
        <dbReference type="ARBA" id="ARBA00023186"/>
    </source>
</evidence>
<dbReference type="Gene3D" id="3.30.230.80">
    <property type="match status" value="1"/>
</dbReference>
<dbReference type="Pfam" id="PF13589">
    <property type="entry name" value="HATPase_c_3"/>
    <property type="match status" value="1"/>
</dbReference>
<evidence type="ECO:0000256" key="1">
    <source>
        <dbReference type="ARBA" id="ARBA00008239"/>
    </source>
</evidence>
<dbReference type="PANTHER" id="PTHR11528">
    <property type="entry name" value="HEAT SHOCK PROTEIN 90 FAMILY MEMBER"/>
    <property type="match status" value="1"/>
</dbReference>
<dbReference type="EMBL" id="JAMQBK010000017">
    <property type="protein sequence ID" value="MCM2370135.1"/>
    <property type="molecule type" value="Genomic_DNA"/>
</dbReference>
<keyword evidence="3 5" id="KW-0067">ATP-binding</keyword>
<dbReference type="Gene3D" id="3.30.565.10">
    <property type="entry name" value="Histidine kinase-like ATPase, C-terminal domain"/>
    <property type="match status" value="1"/>
</dbReference>
<evidence type="ECO:0000256" key="3">
    <source>
        <dbReference type="ARBA" id="ARBA00022840"/>
    </source>
</evidence>
<dbReference type="InterPro" id="IPR001404">
    <property type="entry name" value="Hsp90_fam"/>
</dbReference>
<dbReference type="GO" id="GO:0005524">
    <property type="term" value="F:ATP binding"/>
    <property type="evidence" value="ECO:0007669"/>
    <property type="project" value="UniProtKB-KW"/>
</dbReference>
<dbReference type="InterPro" id="IPR036890">
    <property type="entry name" value="HATPase_C_sf"/>
</dbReference>
<comment type="caution">
    <text evidence="5">The sequence shown here is derived from an EMBL/GenBank/DDBJ whole genome shotgun (WGS) entry which is preliminary data.</text>
</comment>
<dbReference type="InterPro" id="IPR020568">
    <property type="entry name" value="Ribosomal_Su5_D2-typ_SF"/>
</dbReference>
<dbReference type="SUPFAM" id="SSF55874">
    <property type="entry name" value="ATPase domain of HSP90 chaperone/DNA topoisomerase II/histidine kinase"/>
    <property type="match status" value="1"/>
</dbReference>
<dbReference type="PRINTS" id="PR00775">
    <property type="entry name" value="HEATSHOCK90"/>
</dbReference>
<dbReference type="Proteomes" id="UP001202961">
    <property type="component" value="Unassembled WGS sequence"/>
</dbReference>
<gene>
    <name evidence="5" type="ORF">NB063_05790</name>
</gene>
<comment type="similarity">
    <text evidence="1">Belongs to the heat shock protein 90 family.</text>
</comment>
<proteinExistence type="inferred from homology"/>
<name>A0ABT0U0P4_9BACT</name>
<reference evidence="5 6" key="1">
    <citation type="journal article" date="2022" name="Syst. Appl. Microbiol.">
        <title>Rhodopirellula aestuarii sp. nov., a novel member of the genus Rhodopirellula isolated from brackish sediments collected in the Tagus River estuary, Portugal.</title>
        <authorList>
            <person name="Vitorino I.R."/>
            <person name="Klimek D."/>
            <person name="Calusinska M."/>
            <person name="Lobo-da-Cunha A."/>
            <person name="Vasconcelos V."/>
            <person name="Lage O.M."/>
        </authorList>
    </citation>
    <scope>NUCLEOTIDE SEQUENCE [LARGE SCALE GENOMIC DNA]</scope>
    <source>
        <strain evidence="5 6">ICT_H3.1</strain>
    </source>
</reference>
<dbReference type="PIRSF" id="PIRSF002583">
    <property type="entry name" value="Hsp90"/>
    <property type="match status" value="1"/>
</dbReference>